<protein>
    <recommendedName>
        <fullName evidence="4">Phage tail assembly protein</fullName>
    </recommendedName>
</protein>
<evidence type="ECO:0000256" key="1">
    <source>
        <dbReference type="SAM" id="MobiDB-lite"/>
    </source>
</evidence>
<name>A0ABQ3EL39_9HYPH</name>
<sequence length="153" mass="17015">MGQNDTIQASSPEEIAEFEAKKTAKAEEVAKPAPKFVKKTPRTKTIPLEEPLEWDGKVYKEVTFKRMKGKEVSELPVGESLIVLAAYVTGVPAVVIEDLDQDDFVEVMETLNDFLPRKLREAYQEMSEQVVKGRLSEPAQSTGTDTQQASPDT</sequence>
<evidence type="ECO:0000313" key="3">
    <source>
        <dbReference type="Proteomes" id="UP000637980"/>
    </source>
</evidence>
<proteinExistence type="predicted"/>
<dbReference type="EMBL" id="BMXE01000004">
    <property type="protein sequence ID" value="GHB34136.1"/>
    <property type="molecule type" value="Genomic_DNA"/>
</dbReference>
<dbReference type="Proteomes" id="UP000637980">
    <property type="component" value="Unassembled WGS sequence"/>
</dbReference>
<dbReference type="RefSeq" id="WP_189437044.1">
    <property type="nucleotide sequence ID" value="NZ_BMXE01000004.1"/>
</dbReference>
<keyword evidence="3" id="KW-1185">Reference proteome</keyword>
<gene>
    <name evidence="2" type="ORF">GCM10007094_24010</name>
</gene>
<evidence type="ECO:0000313" key="2">
    <source>
        <dbReference type="EMBL" id="GHB34136.1"/>
    </source>
</evidence>
<accession>A0ABQ3EL39</accession>
<reference evidence="3" key="1">
    <citation type="journal article" date="2019" name="Int. J. Syst. Evol. Microbiol.">
        <title>The Global Catalogue of Microorganisms (GCM) 10K type strain sequencing project: providing services to taxonomists for standard genome sequencing and annotation.</title>
        <authorList>
            <consortium name="The Broad Institute Genomics Platform"/>
            <consortium name="The Broad Institute Genome Sequencing Center for Infectious Disease"/>
            <person name="Wu L."/>
            <person name="Ma J."/>
        </authorList>
    </citation>
    <scope>NUCLEOTIDE SEQUENCE [LARGE SCALE GENOMIC DNA]</scope>
    <source>
        <strain evidence="3">KCTC 12861</strain>
    </source>
</reference>
<feature type="region of interest" description="Disordered" evidence="1">
    <location>
        <begin position="129"/>
        <end position="153"/>
    </location>
</feature>
<dbReference type="InterPro" id="IPR019289">
    <property type="entry name" value="Phage_tail_E/E"/>
</dbReference>
<dbReference type="Pfam" id="PF10109">
    <property type="entry name" value="Phage_TAC_7"/>
    <property type="match status" value="1"/>
</dbReference>
<evidence type="ECO:0008006" key="4">
    <source>
        <dbReference type="Google" id="ProtNLM"/>
    </source>
</evidence>
<organism evidence="2 3">
    <name type="scientific">Pseudovibrio japonicus</name>
    <dbReference type="NCBI Taxonomy" id="366534"/>
    <lineage>
        <taxon>Bacteria</taxon>
        <taxon>Pseudomonadati</taxon>
        <taxon>Pseudomonadota</taxon>
        <taxon>Alphaproteobacteria</taxon>
        <taxon>Hyphomicrobiales</taxon>
        <taxon>Stappiaceae</taxon>
        <taxon>Pseudovibrio</taxon>
    </lineage>
</organism>
<feature type="compositionally biased region" description="Polar residues" evidence="1">
    <location>
        <begin position="138"/>
        <end position="153"/>
    </location>
</feature>
<comment type="caution">
    <text evidence="2">The sequence shown here is derived from an EMBL/GenBank/DDBJ whole genome shotgun (WGS) entry which is preliminary data.</text>
</comment>